<protein>
    <submittedName>
        <fullName evidence="3">Uncharacterized protein</fullName>
    </submittedName>
</protein>
<proteinExistence type="predicted"/>
<keyword evidence="1" id="KW-0175">Coiled coil</keyword>
<dbReference type="EMBL" id="JADNRY010000087">
    <property type="protein sequence ID" value="KAF9066465.1"/>
    <property type="molecule type" value="Genomic_DNA"/>
</dbReference>
<feature type="compositionally biased region" description="Basic and acidic residues" evidence="2">
    <location>
        <begin position="421"/>
        <end position="434"/>
    </location>
</feature>
<feature type="compositionally biased region" description="Polar residues" evidence="2">
    <location>
        <begin position="310"/>
        <end position="321"/>
    </location>
</feature>
<feature type="coiled-coil region" evidence="1">
    <location>
        <begin position="166"/>
        <end position="193"/>
    </location>
</feature>
<gene>
    <name evidence="3" type="ORF">BDP27DRAFT_1423843</name>
</gene>
<feature type="compositionally biased region" description="Basic and acidic residues" evidence="2">
    <location>
        <begin position="63"/>
        <end position="76"/>
    </location>
</feature>
<evidence type="ECO:0000313" key="3">
    <source>
        <dbReference type="EMBL" id="KAF9066465.1"/>
    </source>
</evidence>
<feature type="compositionally biased region" description="Low complexity" evidence="2">
    <location>
        <begin position="593"/>
        <end position="605"/>
    </location>
</feature>
<feature type="region of interest" description="Disordered" evidence="2">
    <location>
        <begin position="628"/>
        <end position="653"/>
    </location>
</feature>
<sequence length="807" mass="89103">MVVPKEQVPYPANVEEVGSSSTSSESKNYYHYDLQNEIHATEFPFPPAKKRGVGLRHSRSHLVRQESGRENNDKESRHRRSSSHSRTSSRSISALLILTNERLTLSDARNAALETQKEELLIRFAALVKDKASVEADLRAALESLRLHKVQLELTQKEVNRANEVVRGVDQARVQAENEAARLRSKLRQLEAEKVTRQGWEEGWDIGFQEGMERVQVESGLVDRVMGRHRRSFARRRGRSVDGESEHDQEADDSTISSSVKRAKSPPIRYRKGSIDTGSHVPPLPATSAPIDISITQPQQPVSRVPFANPTRTRAQSITSKLRSRSSSSSRREPAQRPPSHSRTTPPYTKEESRTSSPEVIRPLPVNARPPLSPSMSHRSIPPDNYIPTMTQGGKFIPMPPPHELSAPVPSATPAQSEPATPREDTRSRRDLVRSRAMSDVSRASTRISEYDLVSPPPHDENPDRGSWPFNNKDPDIGGQGREKNRAGSSQMVEEWRNIVTPPPQPGMGKVETVGTSEPPSRMRSPPSKRSRSPRGPRDPRSIAKPIPLSMEAFTAQDNLQTSSGAQQISDRGTQYLLSGYIKQPQQQMYTRSNTNTPPTESTPPAGTARTKTPISWLKKQFQRSWSSPVVPQIEIEPPSETPTSSSSTTRLDPILLSPEDANRPIALPNDIIAEATRGVAILPSSTPLPNAPITITLPDGELPLGFVPMTPVMRSHTRPAGGEYYEDTEPVFSPIPDNYSLPDPFHSGVNSPVQRPATASSTKGEIQGKEVAQSPRSKAMSFNGHWGWASPGSDAALSHLSLFSDR</sequence>
<feature type="compositionally biased region" description="Polar residues" evidence="2">
    <location>
        <begin position="753"/>
        <end position="765"/>
    </location>
</feature>
<organism evidence="3 4">
    <name type="scientific">Rhodocollybia butyracea</name>
    <dbReference type="NCBI Taxonomy" id="206335"/>
    <lineage>
        <taxon>Eukaryota</taxon>
        <taxon>Fungi</taxon>
        <taxon>Dikarya</taxon>
        <taxon>Basidiomycota</taxon>
        <taxon>Agaricomycotina</taxon>
        <taxon>Agaricomycetes</taxon>
        <taxon>Agaricomycetidae</taxon>
        <taxon>Agaricales</taxon>
        <taxon>Marasmiineae</taxon>
        <taxon>Omphalotaceae</taxon>
        <taxon>Rhodocollybia</taxon>
    </lineage>
</organism>
<accession>A0A9P5U480</accession>
<dbReference type="AlphaFoldDB" id="A0A9P5U480"/>
<keyword evidence="4" id="KW-1185">Reference proteome</keyword>
<dbReference type="OrthoDB" id="3268221at2759"/>
<feature type="compositionally biased region" description="Low complexity" evidence="2">
    <location>
        <begin position="634"/>
        <end position="650"/>
    </location>
</feature>
<evidence type="ECO:0000256" key="1">
    <source>
        <dbReference type="SAM" id="Coils"/>
    </source>
</evidence>
<feature type="compositionally biased region" description="Basic and acidic residues" evidence="2">
    <location>
        <begin position="473"/>
        <end position="486"/>
    </location>
</feature>
<name>A0A9P5U480_9AGAR</name>
<feature type="region of interest" description="Disordered" evidence="2">
    <location>
        <begin position="587"/>
        <end position="613"/>
    </location>
</feature>
<evidence type="ECO:0000256" key="2">
    <source>
        <dbReference type="SAM" id="MobiDB-lite"/>
    </source>
</evidence>
<feature type="region of interest" description="Disordered" evidence="2">
    <location>
        <begin position="753"/>
        <end position="796"/>
    </location>
</feature>
<reference evidence="3" key="1">
    <citation type="submission" date="2020-11" db="EMBL/GenBank/DDBJ databases">
        <authorList>
            <consortium name="DOE Joint Genome Institute"/>
            <person name="Ahrendt S."/>
            <person name="Riley R."/>
            <person name="Andreopoulos W."/>
            <person name="Labutti K."/>
            <person name="Pangilinan J."/>
            <person name="Ruiz-Duenas F.J."/>
            <person name="Barrasa J.M."/>
            <person name="Sanchez-Garcia M."/>
            <person name="Camarero S."/>
            <person name="Miyauchi S."/>
            <person name="Serrano A."/>
            <person name="Linde D."/>
            <person name="Babiker R."/>
            <person name="Drula E."/>
            <person name="Ayuso-Fernandez I."/>
            <person name="Pacheco R."/>
            <person name="Padilla G."/>
            <person name="Ferreira P."/>
            <person name="Barriuso J."/>
            <person name="Kellner H."/>
            <person name="Castanera R."/>
            <person name="Alfaro M."/>
            <person name="Ramirez L."/>
            <person name="Pisabarro A.G."/>
            <person name="Kuo A."/>
            <person name="Tritt A."/>
            <person name="Lipzen A."/>
            <person name="He G."/>
            <person name="Yan M."/>
            <person name="Ng V."/>
            <person name="Cullen D."/>
            <person name="Martin F."/>
            <person name="Rosso M.-N."/>
            <person name="Henrissat B."/>
            <person name="Hibbett D."/>
            <person name="Martinez A.T."/>
            <person name="Grigoriev I.V."/>
        </authorList>
    </citation>
    <scope>NUCLEOTIDE SEQUENCE</scope>
    <source>
        <strain evidence="3">AH 40177</strain>
    </source>
</reference>
<feature type="compositionally biased region" description="Basic and acidic residues" evidence="2">
    <location>
        <begin position="239"/>
        <end position="248"/>
    </location>
</feature>
<dbReference type="Proteomes" id="UP000772434">
    <property type="component" value="Unassembled WGS sequence"/>
</dbReference>
<feature type="compositionally biased region" description="Low complexity" evidence="2">
    <location>
        <begin position="517"/>
        <end position="526"/>
    </location>
</feature>
<comment type="caution">
    <text evidence="3">The sequence shown here is derived from an EMBL/GenBank/DDBJ whole genome shotgun (WGS) entry which is preliminary data.</text>
</comment>
<feature type="region of interest" description="Disordered" evidence="2">
    <location>
        <begin position="43"/>
        <end position="90"/>
    </location>
</feature>
<feature type="region of interest" description="Disordered" evidence="2">
    <location>
        <begin position="231"/>
        <end position="545"/>
    </location>
</feature>
<feature type="region of interest" description="Disordered" evidence="2">
    <location>
        <begin position="1"/>
        <end position="28"/>
    </location>
</feature>
<feature type="compositionally biased region" description="Basic residues" evidence="2">
    <location>
        <begin position="261"/>
        <end position="272"/>
    </location>
</feature>
<evidence type="ECO:0000313" key="4">
    <source>
        <dbReference type="Proteomes" id="UP000772434"/>
    </source>
</evidence>
<feature type="compositionally biased region" description="Basic residues" evidence="2">
    <location>
        <begin position="48"/>
        <end position="62"/>
    </location>
</feature>